<dbReference type="SMART" id="SM00530">
    <property type="entry name" value="HTH_XRE"/>
    <property type="match status" value="1"/>
</dbReference>
<evidence type="ECO:0000313" key="3">
    <source>
        <dbReference type="Proteomes" id="UP000587527"/>
    </source>
</evidence>
<protein>
    <submittedName>
        <fullName evidence="2">Transcriptional regulator with XRE-family HTH domain</fullName>
    </submittedName>
</protein>
<keyword evidence="3" id="KW-1185">Reference proteome</keyword>
<dbReference type="Pfam" id="PF13560">
    <property type="entry name" value="HTH_31"/>
    <property type="match status" value="1"/>
</dbReference>
<reference evidence="2 3" key="1">
    <citation type="submission" date="2020-08" db="EMBL/GenBank/DDBJ databases">
        <title>Sequencing the genomes of 1000 actinobacteria strains.</title>
        <authorList>
            <person name="Klenk H.-P."/>
        </authorList>
    </citation>
    <scope>NUCLEOTIDE SEQUENCE [LARGE SCALE GENOMIC DNA]</scope>
    <source>
        <strain evidence="2 3">DSM 45362</strain>
    </source>
</reference>
<organism evidence="2 3">
    <name type="scientific">Allocatelliglobosispora scoriae</name>
    <dbReference type="NCBI Taxonomy" id="643052"/>
    <lineage>
        <taxon>Bacteria</taxon>
        <taxon>Bacillati</taxon>
        <taxon>Actinomycetota</taxon>
        <taxon>Actinomycetes</taxon>
        <taxon>Micromonosporales</taxon>
        <taxon>Micromonosporaceae</taxon>
        <taxon>Allocatelliglobosispora</taxon>
    </lineage>
</organism>
<dbReference type="RefSeq" id="WP_184840083.1">
    <property type="nucleotide sequence ID" value="NZ_JACHMN010000002.1"/>
</dbReference>
<sequence>MAEGSPTVRRRRLGLILREMREHTGMTGDEVGTAMERSASWVSRIEIGKQGMRIRDLRDLLALYEVNDEKLRSDLEELAREGKARGWWNKYGEAVTGPYSAYIGFEAEASELLSYETVVMPGLLQTEDYARALFSNVHPPHSGDQVEQRARIRMARQALLNRVDPVRLWAIMDESVVYRRIGDSQVMHDQLKHLIELAQLPNVTLQIAPFTAGAYPGAVHSFSVLRFPQAADPDLVYIEDWGGGAFAEGDDARRYHDVFNHLRAAALSPIQSVEMIRRELNAAA</sequence>
<name>A0A841BVU1_9ACTN</name>
<proteinExistence type="predicted"/>
<comment type="caution">
    <text evidence="2">The sequence shown here is derived from an EMBL/GenBank/DDBJ whole genome shotgun (WGS) entry which is preliminary data.</text>
</comment>
<dbReference type="InterPro" id="IPR001387">
    <property type="entry name" value="Cro/C1-type_HTH"/>
</dbReference>
<evidence type="ECO:0000259" key="1">
    <source>
        <dbReference type="SMART" id="SM00530"/>
    </source>
</evidence>
<gene>
    <name evidence="2" type="ORF">F4553_005174</name>
</gene>
<dbReference type="GO" id="GO:0003677">
    <property type="term" value="F:DNA binding"/>
    <property type="evidence" value="ECO:0007669"/>
    <property type="project" value="InterPro"/>
</dbReference>
<dbReference type="CDD" id="cd00093">
    <property type="entry name" value="HTH_XRE"/>
    <property type="match status" value="1"/>
</dbReference>
<dbReference type="Pfam" id="PF19054">
    <property type="entry name" value="DUF5753"/>
    <property type="match status" value="1"/>
</dbReference>
<dbReference type="InterPro" id="IPR010982">
    <property type="entry name" value="Lambda_DNA-bd_dom_sf"/>
</dbReference>
<dbReference type="AlphaFoldDB" id="A0A841BVU1"/>
<feature type="domain" description="HTH cro/C1-type" evidence="1">
    <location>
        <begin position="16"/>
        <end position="71"/>
    </location>
</feature>
<accession>A0A841BVU1</accession>
<dbReference type="InterPro" id="IPR043917">
    <property type="entry name" value="DUF5753"/>
</dbReference>
<dbReference type="Gene3D" id="1.10.260.40">
    <property type="entry name" value="lambda repressor-like DNA-binding domains"/>
    <property type="match status" value="1"/>
</dbReference>
<dbReference type="SUPFAM" id="SSF47413">
    <property type="entry name" value="lambda repressor-like DNA-binding domains"/>
    <property type="match status" value="1"/>
</dbReference>
<evidence type="ECO:0000313" key="2">
    <source>
        <dbReference type="EMBL" id="MBB5871795.1"/>
    </source>
</evidence>
<dbReference type="EMBL" id="JACHMN010000002">
    <property type="protein sequence ID" value="MBB5871795.1"/>
    <property type="molecule type" value="Genomic_DNA"/>
</dbReference>
<dbReference type="Proteomes" id="UP000587527">
    <property type="component" value="Unassembled WGS sequence"/>
</dbReference>